<proteinExistence type="inferred from homology"/>
<protein>
    <recommendedName>
        <fullName evidence="12">N,O-diacetylmuramidase</fullName>
        <ecNumber evidence="4">3.2.1.17</ecNumber>
    </recommendedName>
    <alternativeName>
        <fullName evidence="13">Lysozyme CH</fullName>
    </alternativeName>
</protein>
<evidence type="ECO:0000256" key="8">
    <source>
        <dbReference type="ARBA" id="ARBA00022801"/>
    </source>
</evidence>
<organism evidence="14 15">
    <name type="scientific">Apophysomyces ossiformis</name>
    <dbReference type="NCBI Taxonomy" id="679940"/>
    <lineage>
        <taxon>Eukaryota</taxon>
        <taxon>Fungi</taxon>
        <taxon>Fungi incertae sedis</taxon>
        <taxon>Mucoromycota</taxon>
        <taxon>Mucoromycotina</taxon>
        <taxon>Mucoromycetes</taxon>
        <taxon>Mucorales</taxon>
        <taxon>Mucorineae</taxon>
        <taxon>Mucoraceae</taxon>
        <taxon>Apophysomyces</taxon>
    </lineage>
</organism>
<dbReference type="Pfam" id="PF01183">
    <property type="entry name" value="Glyco_hydro_25"/>
    <property type="match status" value="1"/>
</dbReference>
<dbReference type="GO" id="GO:0003796">
    <property type="term" value="F:lysozyme activity"/>
    <property type="evidence" value="ECO:0007669"/>
    <property type="project" value="UniProtKB-EC"/>
</dbReference>
<dbReference type="PROSITE" id="PS51904">
    <property type="entry name" value="GLYCOSYL_HYDROL_F25_2"/>
    <property type="match status" value="1"/>
</dbReference>
<dbReference type="InterPro" id="IPR018077">
    <property type="entry name" value="Glyco_hydro_fam25_subgr"/>
</dbReference>
<comment type="function">
    <text evidence="11">This enzyme has both lysozyme (acetylmuramidase) and diacetylmuramidase activities.</text>
</comment>
<keyword evidence="9" id="KW-1015">Disulfide bond</keyword>
<evidence type="ECO:0000313" key="15">
    <source>
        <dbReference type="Proteomes" id="UP000605846"/>
    </source>
</evidence>
<keyword evidence="10" id="KW-0326">Glycosidase</keyword>
<dbReference type="EC" id="3.2.1.17" evidence="4"/>
<dbReference type="FunFam" id="3.20.20.80:FF:000060">
    <property type="entry name" value="Lysozyme M1"/>
    <property type="match status" value="1"/>
</dbReference>
<name>A0A8H7BJW3_9FUNG</name>
<evidence type="ECO:0000256" key="5">
    <source>
        <dbReference type="ARBA" id="ARBA00022525"/>
    </source>
</evidence>
<evidence type="ECO:0000256" key="4">
    <source>
        <dbReference type="ARBA" id="ARBA00012732"/>
    </source>
</evidence>
<accession>A0A8H7BJW3</accession>
<dbReference type="GO" id="GO:0031640">
    <property type="term" value="P:killing of cells of another organism"/>
    <property type="evidence" value="ECO:0007669"/>
    <property type="project" value="UniProtKB-KW"/>
</dbReference>
<evidence type="ECO:0000256" key="7">
    <source>
        <dbReference type="ARBA" id="ARBA00022638"/>
    </source>
</evidence>
<evidence type="ECO:0000256" key="11">
    <source>
        <dbReference type="ARBA" id="ARBA00055588"/>
    </source>
</evidence>
<dbReference type="GO" id="GO:0005576">
    <property type="term" value="C:extracellular region"/>
    <property type="evidence" value="ECO:0007669"/>
    <property type="project" value="UniProtKB-SubCell"/>
</dbReference>
<dbReference type="InterPro" id="IPR017853">
    <property type="entry name" value="GH"/>
</dbReference>
<evidence type="ECO:0000256" key="3">
    <source>
        <dbReference type="ARBA" id="ARBA00010646"/>
    </source>
</evidence>
<evidence type="ECO:0000256" key="1">
    <source>
        <dbReference type="ARBA" id="ARBA00000632"/>
    </source>
</evidence>
<evidence type="ECO:0000256" key="10">
    <source>
        <dbReference type="ARBA" id="ARBA00023295"/>
    </source>
</evidence>
<keyword evidence="8" id="KW-0378">Hydrolase</keyword>
<dbReference type="AlphaFoldDB" id="A0A8H7BJW3"/>
<evidence type="ECO:0000256" key="9">
    <source>
        <dbReference type="ARBA" id="ARBA00023157"/>
    </source>
</evidence>
<comment type="caution">
    <text evidence="14">The sequence shown here is derived from an EMBL/GenBank/DDBJ whole genome shotgun (WGS) entry which is preliminary data.</text>
</comment>
<keyword evidence="7" id="KW-0081">Bacteriolytic enzyme</keyword>
<evidence type="ECO:0000313" key="14">
    <source>
        <dbReference type="EMBL" id="KAF7720789.1"/>
    </source>
</evidence>
<dbReference type="GO" id="GO:0009253">
    <property type="term" value="P:peptidoglycan catabolic process"/>
    <property type="evidence" value="ECO:0007669"/>
    <property type="project" value="InterPro"/>
</dbReference>
<dbReference type="InterPro" id="IPR002053">
    <property type="entry name" value="Glyco_hydro_25"/>
</dbReference>
<evidence type="ECO:0000256" key="12">
    <source>
        <dbReference type="ARBA" id="ARBA00073159"/>
    </source>
</evidence>
<reference evidence="14" key="1">
    <citation type="submission" date="2020-01" db="EMBL/GenBank/DDBJ databases">
        <title>Genome Sequencing of Three Apophysomyces-Like Fungal Strains Confirms a Novel Fungal Genus in the Mucoromycota with divergent Burkholderia-like Endosymbiotic Bacteria.</title>
        <authorList>
            <person name="Stajich J.E."/>
            <person name="Macias A.M."/>
            <person name="Carter-House D."/>
            <person name="Lovett B."/>
            <person name="Kasson L.R."/>
            <person name="Berry K."/>
            <person name="Grigoriev I."/>
            <person name="Chang Y."/>
            <person name="Spatafora J."/>
            <person name="Kasson M.T."/>
        </authorList>
    </citation>
    <scope>NUCLEOTIDE SEQUENCE</scope>
    <source>
        <strain evidence="14">NRRL A-21654</strain>
    </source>
</reference>
<comment type="subcellular location">
    <subcellularLocation>
        <location evidence="2">Secreted</location>
    </subcellularLocation>
</comment>
<dbReference type="Gene3D" id="3.20.20.80">
    <property type="entry name" value="Glycosidases"/>
    <property type="match status" value="1"/>
</dbReference>
<keyword evidence="15" id="KW-1185">Reference proteome</keyword>
<dbReference type="EMBL" id="JABAYA010000366">
    <property type="protein sequence ID" value="KAF7720789.1"/>
    <property type="molecule type" value="Genomic_DNA"/>
</dbReference>
<dbReference type="OrthoDB" id="6590422at2759"/>
<sequence>MTGGIQFAYIKATEGTTYKSPQFNKQYTGATNVGLIRGAYHFARPGASSGAAQANYFLKNGGGWSGDGRTLPGAIDLEAGCSGLSHAAMVNWIHDFSNTYKAKTGRPPVIYTTTSWWQQCTGNNSGFSENPLWIARWGNSHGPLPAGWSYHSFWQYADRGSQPGDQDVWNGDIAGLRKFAKE</sequence>
<keyword evidence="6" id="KW-0929">Antimicrobial</keyword>
<evidence type="ECO:0000256" key="2">
    <source>
        <dbReference type="ARBA" id="ARBA00004613"/>
    </source>
</evidence>
<dbReference type="SMART" id="SM00641">
    <property type="entry name" value="Glyco_25"/>
    <property type="match status" value="1"/>
</dbReference>
<dbReference type="GO" id="GO:0016052">
    <property type="term" value="P:carbohydrate catabolic process"/>
    <property type="evidence" value="ECO:0007669"/>
    <property type="project" value="TreeGrafter"/>
</dbReference>
<dbReference type="PANTHER" id="PTHR34135">
    <property type="entry name" value="LYSOZYME"/>
    <property type="match status" value="1"/>
</dbReference>
<comment type="catalytic activity">
    <reaction evidence="1">
        <text>Hydrolysis of (1-&gt;4)-beta-linkages between N-acetylmuramic acid and N-acetyl-D-glucosamine residues in a peptidoglycan and between N-acetyl-D-glucosamine residues in chitodextrins.</text>
        <dbReference type="EC" id="3.2.1.17"/>
    </reaction>
</comment>
<dbReference type="Proteomes" id="UP000605846">
    <property type="component" value="Unassembled WGS sequence"/>
</dbReference>
<dbReference type="SUPFAM" id="SSF51445">
    <property type="entry name" value="(Trans)glycosidases"/>
    <property type="match status" value="1"/>
</dbReference>
<keyword evidence="5" id="KW-0964">Secreted</keyword>
<evidence type="ECO:0000256" key="6">
    <source>
        <dbReference type="ARBA" id="ARBA00022529"/>
    </source>
</evidence>
<dbReference type="GO" id="GO:0016998">
    <property type="term" value="P:cell wall macromolecule catabolic process"/>
    <property type="evidence" value="ECO:0007669"/>
    <property type="project" value="InterPro"/>
</dbReference>
<gene>
    <name evidence="14" type="ORF">EC973_006076</name>
</gene>
<dbReference type="GO" id="GO:0042742">
    <property type="term" value="P:defense response to bacterium"/>
    <property type="evidence" value="ECO:0007669"/>
    <property type="project" value="UniProtKB-KW"/>
</dbReference>
<evidence type="ECO:0000256" key="13">
    <source>
        <dbReference type="ARBA" id="ARBA00075474"/>
    </source>
</evidence>
<comment type="similarity">
    <text evidence="3">Belongs to the glycosyl hydrolase 25 family.</text>
</comment>
<dbReference type="PANTHER" id="PTHR34135:SF2">
    <property type="entry name" value="LYSOZYME"/>
    <property type="match status" value="1"/>
</dbReference>